<dbReference type="Proteomes" id="UP001500507">
    <property type="component" value="Unassembled WGS sequence"/>
</dbReference>
<evidence type="ECO:0000256" key="1">
    <source>
        <dbReference type="SAM" id="Phobius"/>
    </source>
</evidence>
<feature type="transmembrane region" description="Helical" evidence="1">
    <location>
        <begin position="499"/>
        <end position="517"/>
    </location>
</feature>
<feature type="transmembrane region" description="Helical" evidence="1">
    <location>
        <begin position="344"/>
        <end position="362"/>
    </location>
</feature>
<accession>A0ABN1MD99</accession>
<dbReference type="EMBL" id="BAAAFG010000001">
    <property type="protein sequence ID" value="GAA0871072.1"/>
    <property type="molecule type" value="Genomic_DNA"/>
</dbReference>
<feature type="transmembrane region" description="Helical" evidence="1">
    <location>
        <begin position="191"/>
        <end position="211"/>
    </location>
</feature>
<feature type="transmembrane region" description="Helical" evidence="1">
    <location>
        <begin position="442"/>
        <end position="460"/>
    </location>
</feature>
<proteinExistence type="predicted"/>
<keyword evidence="1" id="KW-0472">Membrane</keyword>
<protein>
    <submittedName>
        <fullName evidence="2">YfhO family protein</fullName>
    </submittedName>
</protein>
<name>A0ABN1MD99_9FLAO</name>
<feature type="transmembrane region" description="Helical" evidence="1">
    <location>
        <begin position="406"/>
        <end position="430"/>
    </location>
</feature>
<dbReference type="PANTHER" id="PTHR38454">
    <property type="entry name" value="INTEGRAL MEMBRANE PROTEIN-RELATED"/>
    <property type="match status" value="1"/>
</dbReference>
<feature type="transmembrane region" description="Helical" evidence="1">
    <location>
        <begin position="223"/>
        <end position="243"/>
    </location>
</feature>
<keyword evidence="1" id="KW-0812">Transmembrane</keyword>
<evidence type="ECO:0000313" key="2">
    <source>
        <dbReference type="EMBL" id="GAA0871072.1"/>
    </source>
</evidence>
<gene>
    <name evidence="2" type="ORF">GCM10009117_02170</name>
</gene>
<feature type="transmembrane region" description="Helical" evidence="1">
    <location>
        <begin position="781"/>
        <end position="802"/>
    </location>
</feature>
<comment type="caution">
    <text evidence="2">The sequence shown here is derived from an EMBL/GenBank/DDBJ whole genome shotgun (WGS) entry which is preliminary data.</text>
</comment>
<keyword evidence="3" id="KW-1185">Reference proteome</keyword>
<feature type="transmembrane region" description="Helical" evidence="1">
    <location>
        <begin position="12"/>
        <end position="30"/>
    </location>
</feature>
<reference evidence="2 3" key="1">
    <citation type="journal article" date="2019" name="Int. J. Syst. Evol. Microbiol.">
        <title>The Global Catalogue of Microorganisms (GCM) 10K type strain sequencing project: providing services to taxonomists for standard genome sequencing and annotation.</title>
        <authorList>
            <consortium name="The Broad Institute Genomics Platform"/>
            <consortium name="The Broad Institute Genome Sequencing Center for Infectious Disease"/>
            <person name="Wu L."/>
            <person name="Ma J."/>
        </authorList>
    </citation>
    <scope>NUCLEOTIDE SEQUENCE [LARGE SCALE GENOMIC DNA]</scope>
    <source>
        <strain evidence="2 3">JCM 16082</strain>
    </source>
</reference>
<feature type="transmembrane region" description="Helical" evidence="1">
    <location>
        <begin position="155"/>
        <end position="179"/>
    </location>
</feature>
<feature type="transmembrane region" description="Helical" evidence="1">
    <location>
        <begin position="369"/>
        <end position="386"/>
    </location>
</feature>
<dbReference type="RefSeq" id="WP_343762691.1">
    <property type="nucleotide sequence ID" value="NZ_BAAAFG010000001.1"/>
</dbReference>
<evidence type="ECO:0000313" key="3">
    <source>
        <dbReference type="Proteomes" id="UP001500507"/>
    </source>
</evidence>
<dbReference type="PANTHER" id="PTHR38454:SF1">
    <property type="entry name" value="INTEGRAL MEMBRANE PROTEIN"/>
    <property type="match status" value="1"/>
</dbReference>
<dbReference type="InterPro" id="IPR018580">
    <property type="entry name" value="Uncharacterised_YfhO"/>
</dbReference>
<organism evidence="2 3">
    <name type="scientific">Gangjinia marincola</name>
    <dbReference type="NCBI Taxonomy" id="578463"/>
    <lineage>
        <taxon>Bacteria</taxon>
        <taxon>Pseudomonadati</taxon>
        <taxon>Bacteroidota</taxon>
        <taxon>Flavobacteriia</taxon>
        <taxon>Flavobacteriales</taxon>
        <taxon>Flavobacteriaceae</taxon>
        <taxon>Gangjinia</taxon>
    </lineage>
</organism>
<feature type="transmembrane region" description="Helical" evidence="1">
    <location>
        <begin position="122"/>
        <end position="143"/>
    </location>
</feature>
<dbReference type="Pfam" id="PF09586">
    <property type="entry name" value="YfhO"/>
    <property type="match status" value="1"/>
</dbReference>
<sequence>MNFDLKKFLPHILVTLGFVIVALAYFNPVLSGKKIFQNDIVQYVGEAKQQNDFRDIYNEEPYWTDAVFGGMPTYQLGARYPHHYIKKFDKLIRFLPRPADYLFLYFIGIYILLLVLKVDYRLAALGALAFGFSTYLIIILGVGHNAKAHAIAYMPLVLAGIILTFKQSYLWGFLLLALAMGLELNANHPQMTYYLALMVVILGIAYFIDAIKKGILPHYFKSLGVMIGAVLLAFALNATNYLATYEYTPYSSRGGSNLTINPDGTEKEATGGLDFDYITAYSYGWAETFNLFIPRFMGGGSVEDVGEDSATGKAILNLGASPVQAREFTRAAPTYWGDQPGVSAPAYIGASVIFLFVFALYLIKGRLKWWIVGSSVLALLLSYGSNFESLTRFFINYVPFYDKFRAVTSIQVIIELAVPILAVVGLHHLFNRMIDEEQKKKALYWSMGITGGLALIFLFFKSALFDFAAPGDAMYIENLGVDFVDALRQDRKALFNADTLRSLIIVLVCAALVWAFISNKLSKTLTILGLAVTIAFDLIAVDRRYVNNDDFVAARKMDKPFSMNAADQQIKKDTTHFRVFDIGSGVFNGRASYFHHSIGGYTAARPGYIDDLYDFYLLNQDQGVLNMLNVKYTIINNNNQVFAQRNPFANGNAWFVDELKVVANANEEMLALKGLDTKNVAVIQQEFADELSSKTFKADSTSTLRLISHKENELVYQAKVNSKQFAVFSEIYYPLGWNAYIDDTSADYVKVNYALRGMEIPEGEHTIRFTFEPTVIETGSMITLASSILFILFLLGATGMSLRSRSNKAD</sequence>
<feature type="transmembrane region" description="Helical" evidence="1">
    <location>
        <begin position="99"/>
        <end position="116"/>
    </location>
</feature>
<keyword evidence="1" id="KW-1133">Transmembrane helix</keyword>
<feature type="transmembrane region" description="Helical" evidence="1">
    <location>
        <begin position="524"/>
        <end position="541"/>
    </location>
</feature>